<dbReference type="PANTHER" id="PTHR16019:SF5">
    <property type="entry name" value="BSD DOMAIN-CONTAINING PROTEIN 1"/>
    <property type="match status" value="1"/>
</dbReference>
<dbReference type="Proteomes" id="UP000769528">
    <property type="component" value="Unassembled WGS sequence"/>
</dbReference>
<dbReference type="AlphaFoldDB" id="A0A9P8P0R3"/>
<reference evidence="3" key="2">
    <citation type="submission" date="2021-01" db="EMBL/GenBank/DDBJ databases">
        <authorList>
            <person name="Schikora-Tamarit M.A."/>
        </authorList>
    </citation>
    <scope>NUCLEOTIDE SEQUENCE</scope>
    <source>
        <strain evidence="3">CBS6341</strain>
    </source>
</reference>
<dbReference type="SMART" id="SM00751">
    <property type="entry name" value="BSD"/>
    <property type="match status" value="1"/>
</dbReference>
<gene>
    <name evidence="3" type="ORF">WICMUC_005959</name>
</gene>
<feature type="compositionally biased region" description="Acidic residues" evidence="1">
    <location>
        <begin position="334"/>
        <end position="351"/>
    </location>
</feature>
<dbReference type="PROSITE" id="PS50858">
    <property type="entry name" value="BSD"/>
    <property type="match status" value="1"/>
</dbReference>
<feature type="domain" description="BSD" evidence="2">
    <location>
        <begin position="218"/>
        <end position="269"/>
    </location>
</feature>
<comment type="caution">
    <text evidence="3">The sequence shown here is derived from an EMBL/GenBank/DDBJ whole genome shotgun (WGS) entry which is preliminary data.</text>
</comment>
<proteinExistence type="predicted"/>
<feature type="compositionally biased region" description="Acidic residues" evidence="1">
    <location>
        <begin position="292"/>
        <end position="302"/>
    </location>
</feature>
<feature type="region of interest" description="Disordered" evidence="1">
    <location>
        <begin position="1"/>
        <end position="30"/>
    </location>
</feature>
<name>A0A9P8P0R3_9ASCO</name>
<evidence type="ECO:0000313" key="3">
    <source>
        <dbReference type="EMBL" id="KAH3663433.1"/>
    </source>
</evidence>
<dbReference type="OrthoDB" id="73788at2759"/>
<feature type="region of interest" description="Disordered" evidence="1">
    <location>
        <begin position="292"/>
        <end position="351"/>
    </location>
</feature>
<evidence type="ECO:0000313" key="4">
    <source>
        <dbReference type="Proteomes" id="UP000769528"/>
    </source>
</evidence>
<feature type="compositionally biased region" description="Polar residues" evidence="1">
    <location>
        <begin position="1"/>
        <end position="27"/>
    </location>
</feature>
<dbReference type="SUPFAM" id="SSF140383">
    <property type="entry name" value="BSD domain-like"/>
    <property type="match status" value="1"/>
</dbReference>
<evidence type="ECO:0000256" key="1">
    <source>
        <dbReference type="SAM" id="MobiDB-lite"/>
    </source>
</evidence>
<protein>
    <recommendedName>
        <fullName evidence="2">BSD domain-containing protein</fullName>
    </recommendedName>
</protein>
<dbReference type="Pfam" id="PF03909">
    <property type="entry name" value="BSD"/>
    <property type="match status" value="1"/>
</dbReference>
<dbReference type="EMBL" id="JAEUBF010001547">
    <property type="protein sequence ID" value="KAH3663433.1"/>
    <property type="molecule type" value="Genomic_DNA"/>
</dbReference>
<feature type="compositionally biased region" description="Polar residues" evidence="1">
    <location>
        <begin position="312"/>
        <end position="323"/>
    </location>
</feature>
<evidence type="ECO:0000259" key="2">
    <source>
        <dbReference type="PROSITE" id="PS50858"/>
    </source>
</evidence>
<dbReference type="InterPro" id="IPR005607">
    <property type="entry name" value="BSD_dom"/>
</dbReference>
<dbReference type="Gene3D" id="1.10.3970.10">
    <property type="entry name" value="BSD domain"/>
    <property type="match status" value="1"/>
</dbReference>
<organism evidence="3 4">
    <name type="scientific">Wickerhamomyces mucosus</name>
    <dbReference type="NCBI Taxonomy" id="1378264"/>
    <lineage>
        <taxon>Eukaryota</taxon>
        <taxon>Fungi</taxon>
        <taxon>Dikarya</taxon>
        <taxon>Ascomycota</taxon>
        <taxon>Saccharomycotina</taxon>
        <taxon>Saccharomycetes</taxon>
        <taxon>Phaffomycetales</taxon>
        <taxon>Wickerhamomycetaceae</taxon>
        <taxon>Wickerhamomyces</taxon>
    </lineage>
</organism>
<accession>A0A9P8P0R3</accession>
<sequence length="351" mass="40629">MDLIYEQSSEKSGSQETLTKETSNLNPKTEESFHRIEDEISKTYNIVEAKAGLWGSSIGNFLNKNLKIDQYIDETKKSFESLNLDSKLNDAKLKLEDNFKGKIDTKSLINNISEKTNTYLDELDKELEQVENITGGYFNKFTQIFTNNIDDGDKDTDVDFIDENEGNLLFNVKGNNKNNNGNINITSNRTEAQLIALNSLRDLYLKNDSTSSNFQNFKSSKFNIESKTDEISQNLQNNQLSKLFNELVPEKISYEEFWAIYYYNVELIKIQELQRKKLLNKEIINTEQDDNLTWDDDEEEDDDKVKSDGTYELNSVNSSTVEVNKSPKKVETKAEDEEKDEEEEDDDDDWE</sequence>
<dbReference type="PANTHER" id="PTHR16019">
    <property type="entry name" value="SYNAPSE-ASSOCIATED PROTEIN"/>
    <property type="match status" value="1"/>
</dbReference>
<reference evidence="3" key="1">
    <citation type="journal article" date="2021" name="Open Biol.">
        <title>Shared evolutionary footprints suggest mitochondrial oxidative damage underlies multiple complex I losses in fungi.</title>
        <authorList>
            <person name="Schikora-Tamarit M.A."/>
            <person name="Marcet-Houben M."/>
            <person name="Nosek J."/>
            <person name="Gabaldon T."/>
        </authorList>
    </citation>
    <scope>NUCLEOTIDE SEQUENCE</scope>
    <source>
        <strain evidence="3">CBS6341</strain>
    </source>
</reference>
<dbReference type="InterPro" id="IPR035925">
    <property type="entry name" value="BSD_dom_sf"/>
</dbReference>
<dbReference type="InterPro" id="IPR051494">
    <property type="entry name" value="BSD_domain-containing"/>
</dbReference>
<dbReference type="GO" id="GO:0005737">
    <property type="term" value="C:cytoplasm"/>
    <property type="evidence" value="ECO:0007669"/>
    <property type="project" value="TreeGrafter"/>
</dbReference>
<keyword evidence="4" id="KW-1185">Reference proteome</keyword>